<dbReference type="RefSeq" id="XP_001307185.1">
    <property type="nucleotide sequence ID" value="XM_001307184.1"/>
</dbReference>
<reference evidence="1" key="2">
    <citation type="journal article" date="2007" name="Science">
        <title>Draft genome sequence of the sexually transmitted pathogen Trichomonas vaginalis.</title>
        <authorList>
            <person name="Carlton J.M."/>
            <person name="Hirt R.P."/>
            <person name="Silva J.C."/>
            <person name="Delcher A.L."/>
            <person name="Schatz M."/>
            <person name="Zhao Q."/>
            <person name="Wortman J.R."/>
            <person name="Bidwell S.L."/>
            <person name="Alsmark U.C.M."/>
            <person name="Besteiro S."/>
            <person name="Sicheritz-Ponten T."/>
            <person name="Noel C.J."/>
            <person name="Dacks J.B."/>
            <person name="Foster P.G."/>
            <person name="Simillion C."/>
            <person name="Van de Peer Y."/>
            <person name="Miranda-Saavedra D."/>
            <person name="Barton G.J."/>
            <person name="Westrop G.D."/>
            <person name="Mueller S."/>
            <person name="Dessi D."/>
            <person name="Fiori P.L."/>
            <person name="Ren Q."/>
            <person name="Paulsen I."/>
            <person name="Zhang H."/>
            <person name="Bastida-Corcuera F.D."/>
            <person name="Simoes-Barbosa A."/>
            <person name="Brown M.T."/>
            <person name="Hayes R.D."/>
            <person name="Mukherjee M."/>
            <person name="Okumura C.Y."/>
            <person name="Schneider R."/>
            <person name="Smith A.J."/>
            <person name="Vanacova S."/>
            <person name="Villalvazo M."/>
            <person name="Haas B.J."/>
            <person name="Pertea M."/>
            <person name="Feldblyum T.V."/>
            <person name="Utterback T.R."/>
            <person name="Shu C.L."/>
            <person name="Osoegawa K."/>
            <person name="de Jong P.J."/>
            <person name="Hrdy I."/>
            <person name="Horvathova L."/>
            <person name="Zubacova Z."/>
            <person name="Dolezal P."/>
            <person name="Malik S.B."/>
            <person name="Logsdon J.M. Jr."/>
            <person name="Henze K."/>
            <person name="Gupta A."/>
            <person name="Wang C.C."/>
            <person name="Dunne R.L."/>
            <person name="Upcroft J.A."/>
            <person name="Upcroft P."/>
            <person name="White O."/>
            <person name="Salzberg S.L."/>
            <person name="Tang P."/>
            <person name="Chiu C.-H."/>
            <person name="Lee Y.-S."/>
            <person name="Embley T.M."/>
            <person name="Coombs G.H."/>
            <person name="Mottram J.C."/>
            <person name="Tachezy J."/>
            <person name="Fraser-Liggett C.M."/>
            <person name="Johnson P.J."/>
        </authorList>
    </citation>
    <scope>NUCLEOTIDE SEQUENCE [LARGE SCALE GENOMIC DNA]</scope>
    <source>
        <strain evidence="1">G3</strain>
    </source>
</reference>
<organism evidence="1 2">
    <name type="scientific">Trichomonas vaginalis (strain ATCC PRA-98 / G3)</name>
    <dbReference type="NCBI Taxonomy" id="412133"/>
    <lineage>
        <taxon>Eukaryota</taxon>
        <taxon>Metamonada</taxon>
        <taxon>Parabasalia</taxon>
        <taxon>Trichomonadida</taxon>
        <taxon>Trichomonadidae</taxon>
        <taxon>Trichomonas</taxon>
    </lineage>
</organism>
<name>A2FLH2_TRIV3</name>
<evidence type="ECO:0000313" key="2">
    <source>
        <dbReference type="Proteomes" id="UP000001542"/>
    </source>
</evidence>
<reference evidence="1" key="1">
    <citation type="submission" date="2006-10" db="EMBL/GenBank/DDBJ databases">
        <authorList>
            <person name="Amadeo P."/>
            <person name="Zhao Q."/>
            <person name="Wortman J."/>
            <person name="Fraser-Liggett C."/>
            <person name="Carlton J."/>
        </authorList>
    </citation>
    <scope>NUCLEOTIDE SEQUENCE</scope>
    <source>
        <strain evidence="1">G3</strain>
    </source>
</reference>
<proteinExistence type="predicted"/>
<dbReference type="Proteomes" id="UP000001542">
    <property type="component" value="Unassembled WGS sequence"/>
</dbReference>
<dbReference type="VEuPathDB" id="TrichDB:TVAGG3_0907760"/>
<sequence>MRSKPNAGQNATPMLQVAIPDEIAAHFRELARRPNELAKMWFDKYVVTPTAYRYCIMKSVYVSYMRFNLSDEFRHPLLNANIEKLNQTIALIIAHNLKDIESDGKKSTYLVDVCDAKIADAWSYIFDVIGMHYEVFKTGKLNSFGMKLLELSMEFSAGIHSGKYPDTGLQIPSRDEYHNWMGQDLFFGAERAMAVSSILNRNRN</sequence>
<dbReference type="VEuPathDB" id="TrichDB:TVAG_480720"/>
<evidence type="ECO:0000313" key="1">
    <source>
        <dbReference type="EMBL" id="EAX94255.1"/>
    </source>
</evidence>
<accession>A2FLH2</accession>
<dbReference type="EMBL" id="DS113868">
    <property type="protein sequence ID" value="EAX94255.1"/>
    <property type="molecule type" value="Genomic_DNA"/>
</dbReference>
<keyword evidence="2" id="KW-1185">Reference proteome</keyword>
<gene>
    <name evidence="1" type="ORF">TVAG_480720</name>
</gene>
<dbReference type="InParanoid" id="A2FLH2"/>
<dbReference type="AlphaFoldDB" id="A2FLH2"/>
<dbReference type="KEGG" id="tva:4751984"/>
<protein>
    <submittedName>
        <fullName evidence="1">Uncharacterized protein</fullName>
    </submittedName>
</protein>